<dbReference type="AlphaFoldDB" id="A0AAJ5TCR1"/>
<dbReference type="SUPFAM" id="SSF52743">
    <property type="entry name" value="Subtilisin-like"/>
    <property type="match status" value="1"/>
</dbReference>
<evidence type="ECO:0000256" key="3">
    <source>
        <dbReference type="ARBA" id="ARBA00022801"/>
    </source>
</evidence>
<dbReference type="EMBL" id="LR214971">
    <property type="protein sequence ID" value="VEU61974.1"/>
    <property type="molecule type" value="Genomic_DNA"/>
</dbReference>
<feature type="domain" description="Peptidase S8/S53" evidence="6">
    <location>
        <begin position="237"/>
        <end position="518"/>
    </location>
</feature>
<dbReference type="PANTHER" id="PTHR43806:SF11">
    <property type="entry name" value="CEREVISIN-RELATED"/>
    <property type="match status" value="1"/>
</dbReference>
<accession>A0AAJ5TCR1</accession>
<evidence type="ECO:0000313" key="7">
    <source>
        <dbReference type="EMBL" id="VEU61974.1"/>
    </source>
</evidence>
<sequence>MLKKIFIFKYLLIGQLLIIPLLYGISSTARNQTYNSSIYNSSNINQIPNISEIKKKFLKFTNQKIKVFSRTTVGVINKKSIDKIKKNDVNVQEKVNIKLLLNVQIPKASSSMSEDVKYYKTENQKYLNQIIELLANNNINVISKYFSKLSPTVWIKIKSADELNASKLIEKLEFVSLIINNIKNRDTNSSLLPKKSSLNYSLRYNKTHNFGTSDVFFGKIKEIVNNDKTPFYPKSNLKVGVVEANMSGIYNSDDYRKGKIRSENIKFYNIGKAAQNKKTANQNDHATLVSSIIAGADGFVPNTKLVVANLNRIDFDSPLWMSVFEKLIIEENVRIINHSYGFSKISTSEIDRNHYDIFNNANDLIKKSVAQYYDLVYYLDFLSRKYGVINVFAAGNEYDKHKSNTNDNSKSYGYISGYANALNSIVVGSTFGDSKNFYASDFSNRLAVNAMNGLPKPMISAPGENIIGFIGQENPGSGTSFSTPIVTGLIAKLINNNSELSEPRKIIPQIMSIITSSANDSELNFYKIKGFIESTKKSNKEKNIKSSIDNYLEKYAKKIYLENYENERELKSSGLDSAVGAGQIDYKKMEKALSNLVTFSISYNKNPDVRRVYVGSEFKIKKGEKFKASLAWAFNAGIIEGWKKLAKESNWLGNIFAIVLTKALWEYAANEYEQKLLKEGTNKNDNKFEHEWLKKKELFEKQENLLFTDYDLILEKKIDGNRWEEVDLNSGRSSRSNVELVRYKPNSDGVYRLVIRKYKSSLFEESIDDDLAVSYVIS</sequence>
<evidence type="ECO:0000256" key="2">
    <source>
        <dbReference type="ARBA" id="ARBA00022670"/>
    </source>
</evidence>
<dbReference type="InterPro" id="IPR023828">
    <property type="entry name" value="Peptidase_S8_Ser-AS"/>
</dbReference>
<dbReference type="PROSITE" id="PS00138">
    <property type="entry name" value="SUBTILASE_SER"/>
    <property type="match status" value="1"/>
</dbReference>
<dbReference type="InterPro" id="IPR000209">
    <property type="entry name" value="Peptidase_S8/S53_dom"/>
</dbReference>
<dbReference type="PROSITE" id="PS51892">
    <property type="entry name" value="SUBTILASE"/>
    <property type="match status" value="1"/>
</dbReference>
<keyword evidence="4" id="KW-0720">Serine protease</keyword>
<evidence type="ECO:0000259" key="6">
    <source>
        <dbReference type="Pfam" id="PF00082"/>
    </source>
</evidence>
<dbReference type="KEGG" id="mds:MDIS_02480"/>
<comment type="similarity">
    <text evidence="1 5">Belongs to the peptidase S8 family.</text>
</comment>
<reference evidence="7 8" key="1">
    <citation type="submission" date="2019-01" db="EMBL/GenBank/DDBJ databases">
        <authorList>
            <consortium name="Pathogen Informatics"/>
        </authorList>
    </citation>
    <scope>NUCLEOTIDE SEQUENCE [LARGE SCALE GENOMIC DNA]</scope>
    <source>
        <strain evidence="7 8">NCTC10125</strain>
    </source>
</reference>
<proteinExistence type="inferred from homology"/>
<comment type="caution">
    <text evidence="5">Lacks conserved residue(s) required for the propagation of feature annotation.</text>
</comment>
<dbReference type="GO" id="GO:0004252">
    <property type="term" value="F:serine-type endopeptidase activity"/>
    <property type="evidence" value="ECO:0007669"/>
    <property type="project" value="InterPro"/>
</dbReference>
<evidence type="ECO:0000256" key="4">
    <source>
        <dbReference type="ARBA" id="ARBA00022825"/>
    </source>
</evidence>
<gene>
    <name evidence="7" type="ORF">NCTC10125_00475</name>
</gene>
<dbReference type="PANTHER" id="PTHR43806">
    <property type="entry name" value="PEPTIDASE S8"/>
    <property type="match status" value="1"/>
</dbReference>
<evidence type="ECO:0000256" key="1">
    <source>
        <dbReference type="ARBA" id="ARBA00011073"/>
    </source>
</evidence>
<name>A0AAJ5TCR1_9BACT</name>
<dbReference type="RefSeq" id="WP_052506218.1">
    <property type="nucleotide sequence ID" value="NZ_CP007229.1"/>
</dbReference>
<dbReference type="Proteomes" id="UP000289629">
    <property type="component" value="Chromosome"/>
</dbReference>
<evidence type="ECO:0000256" key="5">
    <source>
        <dbReference type="PROSITE-ProRule" id="PRU01240"/>
    </source>
</evidence>
<organism evidence="7 8">
    <name type="scientific">Mesomycoplasma dispar</name>
    <dbReference type="NCBI Taxonomy" id="86660"/>
    <lineage>
        <taxon>Bacteria</taxon>
        <taxon>Bacillati</taxon>
        <taxon>Mycoplasmatota</taxon>
        <taxon>Mycoplasmoidales</taxon>
        <taxon>Metamycoplasmataceae</taxon>
        <taxon>Mesomycoplasma</taxon>
    </lineage>
</organism>
<protein>
    <submittedName>
        <fullName evidence="7">Subtilase family</fullName>
    </submittedName>
</protein>
<dbReference type="Gene3D" id="3.40.50.200">
    <property type="entry name" value="Peptidase S8/S53 domain"/>
    <property type="match status" value="1"/>
</dbReference>
<dbReference type="Pfam" id="PF00082">
    <property type="entry name" value="Peptidase_S8"/>
    <property type="match status" value="1"/>
</dbReference>
<dbReference type="InterPro" id="IPR050131">
    <property type="entry name" value="Peptidase_S8_subtilisin-like"/>
</dbReference>
<dbReference type="InterPro" id="IPR036852">
    <property type="entry name" value="Peptidase_S8/S53_dom_sf"/>
</dbReference>
<evidence type="ECO:0000313" key="8">
    <source>
        <dbReference type="Proteomes" id="UP000289629"/>
    </source>
</evidence>
<keyword evidence="2" id="KW-0645">Protease</keyword>
<keyword evidence="3" id="KW-0378">Hydrolase</keyword>
<dbReference type="GO" id="GO:0006508">
    <property type="term" value="P:proteolysis"/>
    <property type="evidence" value="ECO:0007669"/>
    <property type="project" value="UniProtKB-KW"/>
</dbReference>